<gene>
    <name evidence="6" type="ORF">INT45_004933</name>
</gene>
<dbReference type="InterPro" id="IPR029058">
    <property type="entry name" value="AB_hydrolase_fold"/>
</dbReference>
<dbReference type="Proteomes" id="UP000646827">
    <property type="component" value="Unassembled WGS sequence"/>
</dbReference>
<keyword evidence="4" id="KW-0812">Transmembrane</keyword>
<evidence type="ECO:0000256" key="2">
    <source>
        <dbReference type="ARBA" id="ARBA00022801"/>
    </source>
</evidence>
<proteinExistence type="inferred from homology"/>
<dbReference type="InterPro" id="IPR033140">
    <property type="entry name" value="Lipase_GDXG_put_SER_AS"/>
</dbReference>
<dbReference type="AlphaFoldDB" id="A0A8H7S985"/>
<name>A0A8H7S985_9FUNG</name>
<feature type="domain" description="BD-FAE-like" evidence="5">
    <location>
        <begin position="142"/>
        <end position="346"/>
    </location>
</feature>
<keyword evidence="4" id="KW-1133">Transmembrane helix</keyword>
<dbReference type="PROSITE" id="PS00122">
    <property type="entry name" value="CARBOXYLESTERASE_B_1"/>
    <property type="match status" value="1"/>
</dbReference>
<reference evidence="6 7" key="1">
    <citation type="submission" date="2020-12" db="EMBL/GenBank/DDBJ databases">
        <title>Metabolic potential, ecology and presence of endohyphal bacteria is reflected in genomic diversity of Mucoromycotina.</title>
        <authorList>
            <person name="Muszewska A."/>
            <person name="Okrasinska A."/>
            <person name="Steczkiewicz K."/>
            <person name="Drgas O."/>
            <person name="Orlowska M."/>
            <person name="Perlinska-Lenart U."/>
            <person name="Aleksandrzak-Piekarczyk T."/>
            <person name="Szatraj K."/>
            <person name="Zielenkiewicz U."/>
            <person name="Pilsyk S."/>
            <person name="Malc E."/>
            <person name="Mieczkowski P."/>
            <person name="Kruszewska J.S."/>
            <person name="Biernat P."/>
            <person name="Pawlowska J."/>
        </authorList>
    </citation>
    <scope>NUCLEOTIDE SEQUENCE [LARGE SCALE GENOMIC DNA]</scope>
    <source>
        <strain evidence="6 7">CBS 142.35</strain>
    </source>
</reference>
<dbReference type="Pfam" id="PF20434">
    <property type="entry name" value="BD-FAE"/>
    <property type="match status" value="1"/>
</dbReference>
<organism evidence="6 7">
    <name type="scientific">Circinella minor</name>
    <dbReference type="NCBI Taxonomy" id="1195481"/>
    <lineage>
        <taxon>Eukaryota</taxon>
        <taxon>Fungi</taxon>
        <taxon>Fungi incertae sedis</taxon>
        <taxon>Mucoromycota</taxon>
        <taxon>Mucoromycotina</taxon>
        <taxon>Mucoromycetes</taxon>
        <taxon>Mucorales</taxon>
        <taxon>Lichtheimiaceae</taxon>
        <taxon>Circinella</taxon>
    </lineage>
</organism>
<comment type="caution">
    <text evidence="6">The sequence shown here is derived from an EMBL/GenBank/DDBJ whole genome shotgun (WGS) entry which is preliminary data.</text>
</comment>
<evidence type="ECO:0000259" key="5">
    <source>
        <dbReference type="Pfam" id="PF20434"/>
    </source>
</evidence>
<evidence type="ECO:0000256" key="3">
    <source>
        <dbReference type="PROSITE-ProRule" id="PRU10038"/>
    </source>
</evidence>
<evidence type="ECO:0000256" key="4">
    <source>
        <dbReference type="SAM" id="Phobius"/>
    </source>
</evidence>
<dbReference type="SUPFAM" id="SSF53474">
    <property type="entry name" value="alpha/beta-Hydrolases"/>
    <property type="match status" value="1"/>
</dbReference>
<protein>
    <recommendedName>
        <fullName evidence="5">BD-FAE-like domain-containing protein</fullName>
    </recommendedName>
</protein>
<feature type="active site" evidence="3">
    <location>
        <position position="238"/>
    </location>
</feature>
<evidence type="ECO:0000313" key="7">
    <source>
        <dbReference type="Proteomes" id="UP000646827"/>
    </source>
</evidence>
<evidence type="ECO:0000313" key="6">
    <source>
        <dbReference type="EMBL" id="KAG2224052.1"/>
    </source>
</evidence>
<dbReference type="PANTHER" id="PTHR48081">
    <property type="entry name" value="AB HYDROLASE SUPERFAMILY PROTEIN C4A8.06C"/>
    <property type="match status" value="1"/>
</dbReference>
<feature type="transmembrane region" description="Helical" evidence="4">
    <location>
        <begin position="41"/>
        <end position="63"/>
    </location>
</feature>
<dbReference type="PANTHER" id="PTHR48081:SF33">
    <property type="entry name" value="KYNURENINE FORMAMIDASE"/>
    <property type="match status" value="1"/>
</dbReference>
<keyword evidence="2" id="KW-0378">Hydrolase</keyword>
<dbReference type="Gene3D" id="3.40.50.1820">
    <property type="entry name" value="alpha/beta hydrolase"/>
    <property type="match status" value="1"/>
</dbReference>
<keyword evidence="7" id="KW-1185">Reference proteome</keyword>
<keyword evidence="4" id="KW-0472">Membrane</keyword>
<sequence length="400" mass="45177">MPKPLIIVEVLAATFSELPLHLLFVKYISTQITWLFGGFRYTLPWLLSFLDYITLFGLFLLFVESWKEDAVVEEAIKDMAGGDPADSVDSIMSTSYVKRIMNPVWTPKDIVMYPNITYATNEELTEAIERTNDYDQPRKMALDIYKSTKTPKNSGLRPVLVHIHGGAWTIGDKNTLYPHEKTLLTEENWIVVNVGFRLAPDNPYPIHLMDIKRALRYLKRCISTFGGDPNFIVLSGDSSGGHLAAMTAFTANEPEYQPGFENVDTSVKGVISINGSLDIQSDSHRGEFFTKKVAMKDTIDTEFLSKHSPVDLVGKAKENGLLVPFLVITGSRDAIVDCSIGQRFKKNYDQVVDEKAINSQCAFVQLPAAHHIFHLSWSPRSLYISRLIQIWCQQTYNKNK</sequence>
<dbReference type="InterPro" id="IPR050300">
    <property type="entry name" value="GDXG_lipolytic_enzyme"/>
</dbReference>
<dbReference type="EMBL" id="JAEPRB010000049">
    <property type="protein sequence ID" value="KAG2224052.1"/>
    <property type="molecule type" value="Genomic_DNA"/>
</dbReference>
<dbReference type="PROSITE" id="PS01174">
    <property type="entry name" value="LIPASE_GDXG_SER"/>
    <property type="match status" value="1"/>
</dbReference>
<accession>A0A8H7S985</accession>
<dbReference type="InterPro" id="IPR019826">
    <property type="entry name" value="Carboxylesterase_B_AS"/>
</dbReference>
<comment type="similarity">
    <text evidence="1">Belongs to the 'GDXG' lipolytic enzyme family.</text>
</comment>
<dbReference type="GO" id="GO:0016787">
    <property type="term" value="F:hydrolase activity"/>
    <property type="evidence" value="ECO:0007669"/>
    <property type="project" value="UniProtKB-KW"/>
</dbReference>
<dbReference type="InterPro" id="IPR049492">
    <property type="entry name" value="BD-FAE-like_dom"/>
</dbReference>
<feature type="transmembrane region" description="Helical" evidence="4">
    <location>
        <begin position="6"/>
        <end position="29"/>
    </location>
</feature>
<dbReference type="OrthoDB" id="19653at2759"/>
<evidence type="ECO:0000256" key="1">
    <source>
        <dbReference type="ARBA" id="ARBA00010515"/>
    </source>
</evidence>